<dbReference type="AlphaFoldDB" id="A0ABD3R8S7"/>
<dbReference type="Gene3D" id="2.130.10.130">
    <property type="entry name" value="Integrin alpha, N-terminal"/>
    <property type="match status" value="2"/>
</dbReference>
<keyword evidence="5" id="KW-0812">Transmembrane</keyword>
<protein>
    <submittedName>
        <fullName evidence="6">Uncharacterized protein</fullName>
    </submittedName>
</protein>
<dbReference type="Proteomes" id="UP001530377">
    <property type="component" value="Unassembled WGS sequence"/>
</dbReference>
<organism evidence="6 7">
    <name type="scientific">Cyclostephanos tholiformis</name>
    <dbReference type="NCBI Taxonomy" id="382380"/>
    <lineage>
        <taxon>Eukaryota</taxon>
        <taxon>Sar</taxon>
        <taxon>Stramenopiles</taxon>
        <taxon>Ochrophyta</taxon>
        <taxon>Bacillariophyta</taxon>
        <taxon>Coscinodiscophyceae</taxon>
        <taxon>Thalassiosirophycidae</taxon>
        <taxon>Stephanodiscales</taxon>
        <taxon>Stephanodiscaceae</taxon>
        <taxon>Cyclostephanos</taxon>
    </lineage>
</organism>
<evidence type="ECO:0000313" key="7">
    <source>
        <dbReference type="Proteomes" id="UP001530377"/>
    </source>
</evidence>
<dbReference type="InterPro" id="IPR013517">
    <property type="entry name" value="FG-GAP"/>
</dbReference>
<feature type="transmembrane region" description="Helical" evidence="5">
    <location>
        <begin position="343"/>
        <end position="364"/>
    </location>
</feature>
<dbReference type="InterPro" id="IPR028994">
    <property type="entry name" value="Integrin_alpha_N"/>
</dbReference>
<evidence type="ECO:0000256" key="1">
    <source>
        <dbReference type="ARBA" id="ARBA00022729"/>
    </source>
</evidence>
<keyword evidence="5" id="KW-1133">Transmembrane helix</keyword>
<keyword evidence="7" id="KW-1185">Reference proteome</keyword>
<dbReference type="PANTHER" id="PTHR36220:SF1">
    <property type="entry name" value="GAMMA TUBULIN COMPLEX COMPONENT C-TERMINAL DOMAIN-CONTAINING PROTEIN"/>
    <property type="match status" value="1"/>
</dbReference>
<dbReference type="SUPFAM" id="SSF69318">
    <property type="entry name" value="Integrin alpha N-terminal domain"/>
    <property type="match status" value="1"/>
</dbReference>
<dbReference type="SUPFAM" id="SSF101908">
    <property type="entry name" value="Putative isomerase YbhE"/>
    <property type="match status" value="1"/>
</dbReference>
<feature type="region of interest" description="Disordered" evidence="4">
    <location>
        <begin position="113"/>
        <end position="147"/>
    </location>
</feature>
<keyword evidence="3" id="KW-0325">Glycoprotein</keyword>
<dbReference type="EMBL" id="JALLPB020000438">
    <property type="protein sequence ID" value="KAL3809129.1"/>
    <property type="molecule type" value="Genomic_DNA"/>
</dbReference>
<reference evidence="6 7" key="1">
    <citation type="submission" date="2024-10" db="EMBL/GenBank/DDBJ databases">
        <title>Updated reference genomes for cyclostephanoid diatoms.</title>
        <authorList>
            <person name="Roberts W.R."/>
            <person name="Alverson A.J."/>
        </authorList>
    </citation>
    <scope>NUCLEOTIDE SEQUENCE [LARGE SCALE GENOMIC DNA]</scope>
    <source>
        <strain evidence="6 7">AJA228-03</strain>
    </source>
</reference>
<dbReference type="PANTHER" id="PTHR36220">
    <property type="entry name" value="UNNAMED PRODUCT"/>
    <property type="match status" value="1"/>
</dbReference>
<keyword evidence="2" id="KW-0677">Repeat</keyword>
<feature type="region of interest" description="Disordered" evidence="4">
    <location>
        <begin position="215"/>
        <end position="246"/>
    </location>
</feature>
<evidence type="ECO:0000256" key="3">
    <source>
        <dbReference type="ARBA" id="ARBA00023180"/>
    </source>
</evidence>
<dbReference type="Pfam" id="PF14312">
    <property type="entry name" value="FG-GAP_2"/>
    <property type="match status" value="2"/>
</dbReference>
<proteinExistence type="predicted"/>
<keyword evidence="1" id="KW-0732">Signal</keyword>
<feature type="compositionally biased region" description="Polar residues" evidence="4">
    <location>
        <begin position="235"/>
        <end position="246"/>
    </location>
</feature>
<evidence type="ECO:0000256" key="5">
    <source>
        <dbReference type="SAM" id="Phobius"/>
    </source>
</evidence>
<accession>A0ABD3R8S7</accession>
<dbReference type="InterPro" id="IPR013519">
    <property type="entry name" value="Int_alpha_beta-p"/>
</dbReference>
<evidence type="ECO:0000313" key="6">
    <source>
        <dbReference type="EMBL" id="KAL3809129.1"/>
    </source>
</evidence>
<comment type="caution">
    <text evidence="6">The sequence shown here is derived from an EMBL/GenBank/DDBJ whole genome shotgun (WGS) entry which is preliminary data.</text>
</comment>
<keyword evidence="5" id="KW-0472">Membrane</keyword>
<name>A0ABD3R8S7_9STRA</name>
<feature type="compositionally biased region" description="Acidic residues" evidence="4">
    <location>
        <begin position="119"/>
        <end position="131"/>
    </location>
</feature>
<evidence type="ECO:0000256" key="2">
    <source>
        <dbReference type="ARBA" id="ARBA00022737"/>
    </source>
</evidence>
<evidence type="ECO:0000256" key="4">
    <source>
        <dbReference type="SAM" id="MobiDB-lite"/>
    </source>
</evidence>
<dbReference type="SMART" id="SM00191">
    <property type="entry name" value="Int_alpha"/>
    <property type="match status" value="5"/>
</dbReference>
<sequence>MVVDATMSTPSVNSINLVEVETVEQLSEDSDYPLFENFPSCIVEMEEENTPRDICDDRHDEAGVELEEVDNDYDDAPLPPETIAASYEDVKPEFIQDGDDIPVLSEQIVGSYERRGDEEEKMEDVDEEDDAPIPPGMIAESFEGNDHEEAKREDIEDEYAPPPPGMIAASCDTDTKAKLNEKKIPVAFEDTIGCFINSIQDVYTSNDAGSTILPVIGTESLPNDETLPDTDNQERPSMSNLQLSTTTSEQVDAASIFRSEMGDNMRLPTSVHGHVELAINRNLELMPGSQPDVYPNDQSLPLLEGTLVQNVPEEPVYDAFPLEPIQDNDEHVWSRRFHKYKSILLGLVLLTTAGIIAVVILKIIGNRSEETRLKDDQETTITSTTSTTVAPTDSEINDTSLWKLQAEFFGVAASDSFGNSVALSADAATLVVGANGYTKHYENSGYVKVYYRGDSGGSSWKPLGQTLVGNATSDLFGQSVDITADGQSLAIGASGIWETYDRPGYVSVYYLARDDDLGSIWKQRGQNITGEGKGDMFGNSVSLSGDGKVLAVGALYGNEDSGQVQIYRWEDDGGTSWKPLGQIIHGEDGSNTGYSVSLSMNGSIVAIGSPYGNGNGIYSGYVKVYQLDGETGWVPLGQTLNGDTGSDNSGWSVYITPDGTYLAVGFPGASVEDRKGYVRVYHLDTSGDLGHEWKQFGDTIIGEEIADSFGYSVSLSDDGKILAVGAAFNDGNGNAAGHVRVFWLDNLNLIWNKHGEDIDGEAPDDFAGFNVVLSANGKTVALGSWDHDHNGQGSGNVRVFDSME</sequence>
<gene>
    <name evidence="6" type="ORF">ACHAXA_005514</name>
</gene>